<comment type="subcellular location">
    <subcellularLocation>
        <location evidence="1">Cell membrane</location>
        <topology evidence="1">Multi-pass membrane protein</topology>
    </subcellularLocation>
</comment>
<accession>A0ABR9UFR4</accession>
<feature type="transmembrane region" description="Helical" evidence="8">
    <location>
        <begin position="21"/>
        <end position="40"/>
    </location>
</feature>
<evidence type="ECO:0000256" key="1">
    <source>
        <dbReference type="ARBA" id="ARBA00004651"/>
    </source>
</evidence>
<feature type="transmembrane region" description="Helical" evidence="8">
    <location>
        <begin position="109"/>
        <end position="127"/>
    </location>
</feature>
<feature type="transmembrane region" description="Helical" evidence="8">
    <location>
        <begin position="281"/>
        <end position="302"/>
    </location>
</feature>
<evidence type="ECO:0000256" key="3">
    <source>
        <dbReference type="ARBA" id="ARBA00022676"/>
    </source>
</evidence>
<dbReference type="PANTHER" id="PTHR33908:SF3">
    <property type="entry name" value="UNDECAPRENYL PHOSPHATE-ALPHA-4-AMINO-4-DEOXY-L-ARABINOSE ARABINOSYL TRANSFERASE"/>
    <property type="match status" value="1"/>
</dbReference>
<keyword evidence="4" id="KW-0808">Transferase</keyword>
<feature type="domain" description="Glycosyltransferase RgtA/B/C/D-like" evidence="9">
    <location>
        <begin position="81"/>
        <end position="122"/>
    </location>
</feature>
<evidence type="ECO:0000256" key="5">
    <source>
        <dbReference type="ARBA" id="ARBA00022692"/>
    </source>
</evidence>
<evidence type="ECO:0000256" key="6">
    <source>
        <dbReference type="ARBA" id="ARBA00022989"/>
    </source>
</evidence>
<feature type="transmembrane region" description="Helical" evidence="8">
    <location>
        <begin position="373"/>
        <end position="392"/>
    </location>
</feature>
<dbReference type="RefSeq" id="WP_193870768.1">
    <property type="nucleotide sequence ID" value="NZ_JADEWU010000053.1"/>
</dbReference>
<protein>
    <submittedName>
        <fullName evidence="10">Glycosyltransferase family 39 protein</fullName>
    </submittedName>
</protein>
<feature type="transmembrane region" description="Helical" evidence="8">
    <location>
        <begin position="478"/>
        <end position="498"/>
    </location>
</feature>
<keyword evidence="5 8" id="KW-0812">Transmembrane</keyword>
<reference evidence="10 11" key="1">
    <citation type="submission" date="2020-10" db="EMBL/GenBank/DDBJ databases">
        <authorList>
            <person name="Castelo-Branco R."/>
            <person name="Eusebio N."/>
            <person name="Adriana R."/>
            <person name="Vieira A."/>
            <person name="Brugerolle De Fraissinette N."/>
            <person name="Rezende De Castro R."/>
            <person name="Schneider M.P."/>
            <person name="Vasconcelos V."/>
            <person name="Leao P.N."/>
        </authorList>
    </citation>
    <scope>NUCLEOTIDE SEQUENCE [LARGE SCALE GENOMIC DNA]</scope>
    <source>
        <strain evidence="10 11">LEGE 06226</strain>
    </source>
</reference>
<organism evidence="10 11">
    <name type="scientific">Planktothrix mougeotii LEGE 06226</name>
    <dbReference type="NCBI Taxonomy" id="1828728"/>
    <lineage>
        <taxon>Bacteria</taxon>
        <taxon>Bacillati</taxon>
        <taxon>Cyanobacteriota</taxon>
        <taxon>Cyanophyceae</taxon>
        <taxon>Oscillatoriophycideae</taxon>
        <taxon>Oscillatoriales</taxon>
        <taxon>Microcoleaceae</taxon>
        <taxon>Planktothrix</taxon>
    </lineage>
</organism>
<sequence>MKLSSDREIKTLFSNQIKTHVLPFLLAILGLGLISGLAFFQNLGNLGLLDETEPLFAEAARQMLVTGDWITPYFNEETRFDKPPLIYWLMAIAYQIVGVNEWGVRLPSAVSAFILIGLGFYTLSYYVQKTQFYTVKKQEIQGLISPSYKPRFRTVLLHPLPWMGAILMAFNPEIVAWARIGVSDMLLTGCMGSALLAFFLGYATDEAKISESEFKEYPNVGFKNLTLPQNRVNYWYLAFYILIALAVLTKGPVGIVLPILIIGSFLIYIGKGYQVLQEMRLWQGSLIFFVMTLPWYILVTLINGQSYINSFFGYHNFERFTSVVNRHAAPWYFYFIVVLIGFAPFSVYLPIAIASTKFWKRRCWKRQARIQQLPLFAVFWFAGIFIFFTVAVTKLPSYILPLIPASALLISLFWHNLIKNNHLVNPNVSLASAIPKAFSISIIFNILLVFSASIVSYFSKNLLGYDADMPNFRTDLQTSGLLNRSALIWGITTIGIIISGWKRRISGIFIVNILGFIVFFIWAATPTYSLLDHHRQEPLRHLAQTVVQERKLGEELMMVGFKKPSLVFYTQHPVQYASELTDAINYINSPEVQNSSPKTILILGHPRELANIRLKPNQYKIIDQAGSYQLIRANIVIGNRELGITN</sequence>
<name>A0ABR9UFR4_9CYAN</name>
<evidence type="ECO:0000313" key="10">
    <source>
        <dbReference type="EMBL" id="MBE9145305.1"/>
    </source>
</evidence>
<keyword evidence="2" id="KW-1003">Cell membrane</keyword>
<evidence type="ECO:0000256" key="7">
    <source>
        <dbReference type="ARBA" id="ARBA00023136"/>
    </source>
</evidence>
<dbReference type="PANTHER" id="PTHR33908">
    <property type="entry name" value="MANNOSYLTRANSFERASE YKCB-RELATED"/>
    <property type="match status" value="1"/>
</dbReference>
<evidence type="ECO:0000259" key="9">
    <source>
        <dbReference type="Pfam" id="PF13231"/>
    </source>
</evidence>
<feature type="transmembrane region" description="Helical" evidence="8">
    <location>
        <begin position="160"/>
        <end position="178"/>
    </location>
</feature>
<keyword evidence="7 8" id="KW-0472">Membrane</keyword>
<keyword evidence="6 8" id="KW-1133">Transmembrane helix</keyword>
<comment type="caution">
    <text evidence="10">The sequence shown here is derived from an EMBL/GenBank/DDBJ whole genome shotgun (WGS) entry which is preliminary data.</text>
</comment>
<feature type="transmembrane region" description="Helical" evidence="8">
    <location>
        <begin position="237"/>
        <end position="269"/>
    </location>
</feature>
<keyword evidence="11" id="KW-1185">Reference proteome</keyword>
<evidence type="ECO:0000313" key="11">
    <source>
        <dbReference type="Proteomes" id="UP000640725"/>
    </source>
</evidence>
<feature type="transmembrane region" description="Helical" evidence="8">
    <location>
        <begin position="185"/>
        <end position="204"/>
    </location>
</feature>
<evidence type="ECO:0000256" key="8">
    <source>
        <dbReference type="SAM" id="Phobius"/>
    </source>
</evidence>
<gene>
    <name evidence="10" type="ORF">IQ236_19085</name>
</gene>
<evidence type="ECO:0000256" key="2">
    <source>
        <dbReference type="ARBA" id="ARBA00022475"/>
    </source>
</evidence>
<evidence type="ECO:0000256" key="4">
    <source>
        <dbReference type="ARBA" id="ARBA00022679"/>
    </source>
</evidence>
<feature type="transmembrane region" description="Helical" evidence="8">
    <location>
        <begin position="505"/>
        <end position="525"/>
    </location>
</feature>
<dbReference type="Pfam" id="PF13231">
    <property type="entry name" value="PMT_2"/>
    <property type="match status" value="1"/>
</dbReference>
<dbReference type="InterPro" id="IPR050297">
    <property type="entry name" value="LipidA_mod_glycosyltrf_83"/>
</dbReference>
<feature type="transmembrane region" description="Helical" evidence="8">
    <location>
        <begin position="331"/>
        <end position="353"/>
    </location>
</feature>
<dbReference type="Proteomes" id="UP000640725">
    <property type="component" value="Unassembled WGS sequence"/>
</dbReference>
<dbReference type="InterPro" id="IPR038731">
    <property type="entry name" value="RgtA/B/C-like"/>
</dbReference>
<feature type="transmembrane region" description="Helical" evidence="8">
    <location>
        <begin position="398"/>
        <end position="417"/>
    </location>
</feature>
<keyword evidence="3" id="KW-0328">Glycosyltransferase</keyword>
<feature type="transmembrane region" description="Helical" evidence="8">
    <location>
        <begin position="437"/>
        <end position="458"/>
    </location>
</feature>
<dbReference type="EMBL" id="JADEWU010000053">
    <property type="protein sequence ID" value="MBE9145305.1"/>
    <property type="molecule type" value="Genomic_DNA"/>
</dbReference>
<proteinExistence type="predicted"/>